<evidence type="ECO:0000259" key="1">
    <source>
        <dbReference type="PROSITE" id="PS50878"/>
    </source>
</evidence>
<dbReference type="PANTHER" id="PTHR33116">
    <property type="entry name" value="REVERSE TRANSCRIPTASE ZINC-BINDING DOMAIN-CONTAINING PROTEIN-RELATED-RELATED"/>
    <property type="match status" value="1"/>
</dbReference>
<keyword evidence="3" id="KW-1185">Reference proteome</keyword>
<dbReference type="InterPro" id="IPR000477">
    <property type="entry name" value="RT_dom"/>
</dbReference>
<sequence length="193" mass="22501">SFLKDVLMLKKFNNKWIEWMMKAWRKGAYFRSYKGLRQGDSLSPLLVNLIVDTFVEILKKASKKGIIKGLVPELVDGGLTHLEYADDTILFLSDLEEEFSNVKFLLFCFKEMSRMRINYNMSEVCTVGLKEEDKLKVANMFQCKLGEFPMKYLGMPNGDRRLTKGEMKTPMEKVKKSLRLENVLIYPMEEKLS</sequence>
<dbReference type="Proteomes" id="UP001341281">
    <property type="component" value="Chromosome 04"/>
</dbReference>
<feature type="domain" description="Reverse transcriptase" evidence="1">
    <location>
        <begin position="1"/>
        <end position="157"/>
    </location>
</feature>
<dbReference type="PROSITE" id="PS50878">
    <property type="entry name" value="RT_POL"/>
    <property type="match status" value="1"/>
</dbReference>
<dbReference type="EMBL" id="CP144748">
    <property type="protein sequence ID" value="WVZ70545.1"/>
    <property type="molecule type" value="Genomic_DNA"/>
</dbReference>
<gene>
    <name evidence="2" type="ORF">U9M48_019204</name>
</gene>
<feature type="non-terminal residue" evidence="2">
    <location>
        <position position="1"/>
    </location>
</feature>
<evidence type="ECO:0000313" key="3">
    <source>
        <dbReference type="Proteomes" id="UP001341281"/>
    </source>
</evidence>
<protein>
    <recommendedName>
        <fullName evidence="1">Reverse transcriptase domain-containing protein</fullName>
    </recommendedName>
</protein>
<dbReference type="InterPro" id="IPR043502">
    <property type="entry name" value="DNA/RNA_pol_sf"/>
</dbReference>
<dbReference type="Pfam" id="PF00078">
    <property type="entry name" value="RVT_1"/>
    <property type="match status" value="1"/>
</dbReference>
<dbReference type="PANTHER" id="PTHR33116:SF87">
    <property type="entry name" value="OS01G0158850 PROTEIN"/>
    <property type="match status" value="1"/>
</dbReference>
<evidence type="ECO:0000313" key="2">
    <source>
        <dbReference type="EMBL" id="WVZ70545.1"/>
    </source>
</evidence>
<organism evidence="2 3">
    <name type="scientific">Paspalum notatum var. saurae</name>
    <dbReference type="NCBI Taxonomy" id="547442"/>
    <lineage>
        <taxon>Eukaryota</taxon>
        <taxon>Viridiplantae</taxon>
        <taxon>Streptophyta</taxon>
        <taxon>Embryophyta</taxon>
        <taxon>Tracheophyta</taxon>
        <taxon>Spermatophyta</taxon>
        <taxon>Magnoliopsida</taxon>
        <taxon>Liliopsida</taxon>
        <taxon>Poales</taxon>
        <taxon>Poaceae</taxon>
        <taxon>PACMAD clade</taxon>
        <taxon>Panicoideae</taxon>
        <taxon>Andropogonodae</taxon>
        <taxon>Paspaleae</taxon>
        <taxon>Paspalinae</taxon>
        <taxon>Paspalum</taxon>
    </lineage>
</organism>
<dbReference type="AlphaFoldDB" id="A0AAQ3TC46"/>
<name>A0AAQ3TC46_PASNO</name>
<dbReference type="SUPFAM" id="SSF56672">
    <property type="entry name" value="DNA/RNA polymerases"/>
    <property type="match status" value="1"/>
</dbReference>
<proteinExistence type="predicted"/>
<accession>A0AAQ3TC46</accession>
<reference evidence="2 3" key="1">
    <citation type="submission" date="2024-02" db="EMBL/GenBank/DDBJ databases">
        <title>High-quality chromosome-scale genome assembly of Pensacola bahiagrass (Paspalum notatum Flugge var. saurae).</title>
        <authorList>
            <person name="Vega J.M."/>
            <person name="Podio M."/>
            <person name="Orjuela J."/>
            <person name="Siena L.A."/>
            <person name="Pessino S.C."/>
            <person name="Combes M.C."/>
            <person name="Mariac C."/>
            <person name="Albertini E."/>
            <person name="Pupilli F."/>
            <person name="Ortiz J.P.A."/>
            <person name="Leblanc O."/>
        </authorList>
    </citation>
    <scope>NUCLEOTIDE SEQUENCE [LARGE SCALE GENOMIC DNA]</scope>
    <source>
        <strain evidence="2">R1</strain>
        <tissue evidence="2">Leaf</tissue>
    </source>
</reference>